<dbReference type="Proteomes" id="UP000398389">
    <property type="component" value="Unassembled WGS sequence"/>
</dbReference>
<dbReference type="Gene3D" id="1.10.8.80">
    <property type="entry name" value="Magnesium chelatase subunit I, C-Terminal domain"/>
    <property type="match status" value="1"/>
</dbReference>
<dbReference type="OrthoDB" id="5582146at2759"/>
<keyword evidence="3" id="KW-1185">Reference proteome</keyword>
<protein>
    <submittedName>
        <fullName evidence="2">Uncharacterized protein</fullName>
    </submittedName>
</protein>
<dbReference type="PANTHER" id="PTHR11603">
    <property type="entry name" value="AAA FAMILY ATPASE"/>
    <property type="match status" value="1"/>
</dbReference>
<reference evidence="2 3" key="1">
    <citation type="submission" date="2019-09" db="EMBL/GenBank/DDBJ databases">
        <authorList>
            <person name="Brejova B."/>
        </authorList>
    </citation>
    <scope>NUCLEOTIDE SEQUENCE [LARGE SCALE GENOMIC DNA]</scope>
</reference>
<accession>A0A5E8BRW6</accession>
<evidence type="ECO:0000313" key="2">
    <source>
        <dbReference type="EMBL" id="VVT54103.1"/>
    </source>
</evidence>
<proteinExistence type="predicted"/>
<dbReference type="AlphaFoldDB" id="A0A5E8BRW6"/>
<dbReference type="GeneID" id="43582723"/>
<evidence type="ECO:0000256" key="1">
    <source>
        <dbReference type="SAM" id="MobiDB-lite"/>
    </source>
</evidence>
<feature type="region of interest" description="Disordered" evidence="1">
    <location>
        <begin position="101"/>
        <end position="135"/>
    </location>
</feature>
<dbReference type="PANTHER" id="PTHR11603:SF132">
    <property type="entry name" value="C2H2-TYPE DOMAIN-CONTAINING PROTEIN"/>
    <property type="match status" value="1"/>
</dbReference>
<dbReference type="EMBL" id="CABVLU010000003">
    <property type="protein sequence ID" value="VVT54103.1"/>
    <property type="molecule type" value="Genomic_DNA"/>
</dbReference>
<name>A0A5E8BRW6_9ASCO</name>
<sequence length="390" mass="44104">MVQTKLFWNECQGLREKSGLYDLDQELLITVLSSFITRQNIVVTADNSEASSYVQCWLELIASNILGIEDVATIRFKPTTVWADVEDALLSMGELRRMKNEMQQHRENSNTLTTTTTTTTTSTQDVESASRKSSSMILPARTTSHTSHKKQRQGLPRFIIMKDLDRASREIQSLVVQGLVTKTVFCNGVEYPFPNTNSLVVSLINLKRGQGVEGLMPHLKDLFFFRHHVSLEDSSGIPLSKEEIRERSLRLPNIAPAQLVSKDMIDEAVSQIGRIVIIPEIKIYMQDIVVFLRTHRLVQAGRGVSPKGVKDFEKLLRIMCVVHGNEYATPSLVALAARKLFPLKVDMCRLPEYEPTLHYGSDIKLVTQWMKKWDAELIIDDVLNIVPAPL</sequence>
<dbReference type="RefSeq" id="XP_031854514.1">
    <property type="nucleotide sequence ID" value="XM_031998623.1"/>
</dbReference>
<organism evidence="2 3">
    <name type="scientific">Magnusiomyces paraingens</name>
    <dbReference type="NCBI Taxonomy" id="2606893"/>
    <lineage>
        <taxon>Eukaryota</taxon>
        <taxon>Fungi</taxon>
        <taxon>Dikarya</taxon>
        <taxon>Ascomycota</taxon>
        <taxon>Saccharomycotina</taxon>
        <taxon>Dipodascomycetes</taxon>
        <taxon>Dipodascales</taxon>
        <taxon>Dipodascaceae</taxon>
        <taxon>Magnusiomyces</taxon>
    </lineage>
</organism>
<feature type="compositionally biased region" description="Low complexity" evidence="1">
    <location>
        <begin position="111"/>
        <end position="123"/>
    </location>
</feature>
<evidence type="ECO:0000313" key="3">
    <source>
        <dbReference type="Proteomes" id="UP000398389"/>
    </source>
</evidence>
<gene>
    <name evidence="2" type="ORF">SAPINGB_P003908</name>
</gene>
<dbReference type="InterPro" id="IPR052041">
    <property type="entry name" value="Nucleic_acid_metab_PIN/TRAM"/>
</dbReference>
<feature type="compositionally biased region" description="Polar residues" evidence="1">
    <location>
        <begin position="124"/>
        <end position="135"/>
    </location>
</feature>